<keyword evidence="7 9" id="KW-0378">Hydrolase</keyword>
<keyword evidence="5" id="KW-0056">Arginine metabolism</keyword>
<dbReference type="GO" id="GO:0030145">
    <property type="term" value="F:manganese ion binding"/>
    <property type="evidence" value="ECO:0007669"/>
    <property type="project" value="TreeGrafter"/>
</dbReference>
<dbReference type="Gene3D" id="3.40.800.10">
    <property type="entry name" value="Ureohydrolase domain"/>
    <property type="match status" value="1"/>
</dbReference>
<dbReference type="EMBL" id="AJWZ01007343">
    <property type="protein sequence ID" value="EKC57177.1"/>
    <property type="molecule type" value="Genomic_DNA"/>
</dbReference>
<dbReference type="UniPathway" id="UPA00158">
    <property type="reaction ID" value="UER00270"/>
</dbReference>
<gene>
    <name evidence="9" type="ORF">OBE_10681</name>
</gene>
<dbReference type="InterPro" id="IPR006035">
    <property type="entry name" value="Ureohydrolase"/>
</dbReference>
<dbReference type="AlphaFoldDB" id="K1S930"/>
<dbReference type="GO" id="GO:0000050">
    <property type="term" value="P:urea cycle"/>
    <property type="evidence" value="ECO:0007669"/>
    <property type="project" value="UniProtKB-UniPathway"/>
</dbReference>
<dbReference type="SUPFAM" id="SSF52768">
    <property type="entry name" value="Arginase/deacetylase"/>
    <property type="match status" value="1"/>
</dbReference>
<dbReference type="Pfam" id="PF00491">
    <property type="entry name" value="Arginase"/>
    <property type="match status" value="1"/>
</dbReference>
<dbReference type="InterPro" id="IPR020855">
    <property type="entry name" value="Ureohydrolase_Mn_BS"/>
</dbReference>
<dbReference type="GO" id="GO:0004053">
    <property type="term" value="F:arginase activity"/>
    <property type="evidence" value="ECO:0007669"/>
    <property type="project" value="UniProtKB-EC"/>
</dbReference>
<accession>K1S930</accession>
<dbReference type="PROSITE" id="PS51409">
    <property type="entry name" value="ARGINASE_2"/>
    <property type="match status" value="1"/>
</dbReference>
<dbReference type="CDD" id="cd09989">
    <property type="entry name" value="Arginase"/>
    <property type="match status" value="1"/>
</dbReference>
<dbReference type="InterPro" id="IPR014033">
    <property type="entry name" value="Arginase"/>
</dbReference>
<dbReference type="PRINTS" id="PR00116">
    <property type="entry name" value="ARGINASE"/>
</dbReference>
<evidence type="ECO:0000256" key="6">
    <source>
        <dbReference type="ARBA" id="ARBA00022723"/>
    </source>
</evidence>
<proteinExistence type="predicted"/>
<evidence type="ECO:0000313" key="9">
    <source>
        <dbReference type="EMBL" id="EKC57177.1"/>
    </source>
</evidence>
<evidence type="ECO:0000256" key="4">
    <source>
        <dbReference type="ARBA" id="ARBA00018123"/>
    </source>
</evidence>
<sequence length="309" mass="34408">MYGGDKMKAVIIGAGSDLGVHIDGAHLGPLQLMNDMKPIYHGEMINLMQDEGIVKSRNLSDRKKNDVEIERFNTALYKLELKKMKEGLFPLTLGGDHSVAVASALADSKINDGHVGMIWIDAHTDYNTFETTVSGNIHGLPCAAITGWKCEELRTFFDGQCIDPRKTVIIGARSIDPWEEDNIKYSGVTVYSTEDIKKMGIKTVVDEAFKIALDRNKSVHVSYDIDVVDPDFAPGVSIPEVDGINDKEAMEILEEVLKHINSISSMDIVEFNPLRDEDRKTEQLALNMVARTVQVVEEVKGKIINQKKY</sequence>
<protein>
    <recommendedName>
        <fullName evidence="4">Arginase</fullName>
        <ecNumber evidence="3">3.5.3.1</ecNumber>
    </recommendedName>
</protein>
<dbReference type="InterPro" id="IPR023696">
    <property type="entry name" value="Ureohydrolase_dom_sf"/>
</dbReference>
<name>K1S930_9ZZZZ</name>
<dbReference type="PIRSF" id="PIRSF036979">
    <property type="entry name" value="Arginase"/>
    <property type="match status" value="1"/>
</dbReference>
<keyword evidence="6" id="KW-0479">Metal-binding</keyword>
<reference evidence="9" key="1">
    <citation type="journal article" date="2013" name="Environ. Microbiol.">
        <title>Microbiota from the distal guts of lean and obese adolescents exhibit partial functional redundancy besides clear differences in community structure.</title>
        <authorList>
            <person name="Ferrer M."/>
            <person name="Ruiz A."/>
            <person name="Lanza F."/>
            <person name="Haange S.B."/>
            <person name="Oberbach A."/>
            <person name="Till H."/>
            <person name="Bargiela R."/>
            <person name="Campoy C."/>
            <person name="Segura M.T."/>
            <person name="Richter M."/>
            <person name="von Bergen M."/>
            <person name="Seifert J."/>
            <person name="Suarez A."/>
        </authorList>
    </citation>
    <scope>NUCLEOTIDE SEQUENCE</scope>
</reference>
<dbReference type="EC" id="3.5.3.1" evidence="3"/>
<evidence type="ECO:0000256" key="5">
    <source>
        <dbReference type="ARBA" id="ARBA00022503"/>
    </source>
</evidence>
<dbReference type="PANTHER" id="PTHR43782">
    <property type="entry name" value="ARGINASE"/>
    <property type="match status" value="1"/>
</dbReference>
<evidence type="ECO:0000256" key="2">
    <source>
        <dbReference type="ARBA" id="ARBA00005098"/>
    </source>
</evidence>
<dbReference type="GO" id="GO:0006525">
    <property type="term" value="P:arginine metabolic process"/>
    <property type="evidence" value="ECO:0007669"/>
    <property type="project" value="UniProtKB-KW"/>
</dbReference>
<evidence type="ECO:0000256" key="7">
    <source>
        <dbReference type="ARBA" id="ARBA00022801"/>
    </source>
</evidence>
<evidence type="ECO:0000256" key="3">
    <source>
        <dbReference type="ARBA" id="ARBA00012168"/>
    </source>
</evidence>
<comment type="pathway">
    <text evidence="2">Nitrogen metabolism; urea cycle; L-ornithine and urea from L-arginine: step 1/1.</text>
</comment>
<comment type="cofactor">
    <cofactor evidence="1">
        <name>Mn(2+)</name>
        <dbReference type="ChEBI" id="CHEBI:29035"/>
    </cofactor>
</comment>
<keyword evidence="8" id="KW-0464">Manganese</keyword>
<evidence type="ECO:0000256" key="8">
    <source>
        <dbReference type="ARBA" id="ARBA00023211"/>
    </source>
</evidence>
<organism evidence="9">
    <name type="scientific">human gut metagenome</name>
    <dbReference type="NCBI Taxonomy" id="408170"/>
    <lineage>
        <taxon>unclassified sequences</taxon>
        <taxon>metagenomes</taxon>
        <taxon>organismal metagenomes</taxon>
    </lineage>
</organism>
<evidence type="ECO:0000256" key="1">
    <source>
        <dbReference type="ARBA" id="ARBA00001936"/>
    </source>
</evidence>
<dbReference type="PROSITE" id="PS01053">
    <property type="entry name" value="ARGINASE_1"/>
    <property type="match status" value="1"/>
</dbReference>
<comment type="caution">
    <text evidence="9">The sequence shown here is derived from an EMBL/GenBank/DDBJ whole genome shotgun (WGS) entry which is preliminary data.</text>
</comment>
<dbReference type="GO" id="GO:0005737">
    <property type="term" value="C:cytoplasm"/>
    <property type="evidence" value="ECO:0007669"/>
    <property type="project" value="TreeGrafter"/>
</dbReference>
<dbReference type="PANTHER" id="PTHR43782:SF3">
    <property type="entry name" value="ARGINASE"/>
    <property type="match status" value="1"/>
</dbReference>